<keyword evidence="3" id="KW-1185">Reference proteome</keyword>
<name>A0A2K3CUV1_CHLRE</name>
<gene>
    <name evidence="2" type="ORF">CHLRE_16g684200v5</name>
</gene>
<feature type="transmembrane region" description="Helical" evidence="1">
    <location>
        <begin position="98"/>
        <end position="125"/>
    </location>
</feature>
<dbReference type="RefSeq" id="XP_042915956.1">
    <property type="nucleotide sequence ID" value="XM_043071511.1"/>
</dbReference>
<dbReference type="InParanoid" id="A0A2K3CUV1"/>
<keyword evidence="1" id="KW-0812">Transmembrane</keyword>
<dbReference type="Gramene" id="PNW72056">
    <property type="protein sequence ID" value="PNW72056"/>
    <property type="gene ID" value="CHLRE_16g684200v5"/>
</dbReference>
<dbReference type="GeneID" id="66056737"/>
<organism evidence="2 3">
    <name type="scientific">Chlamydomonas reinhardtii</name>
    <name type="common">Chlamydomonas smithii</name>
    <dbReference type="NCBI Taxonomy" id="3055"/>
    <lineage>
        <taxon>Eukaryota</taxon>
        <taxon>Viridiplantae</taxon>
        <taxon>Chlorophyta</taxon>
        <taxon>core chlorophytes</taxon>
        <taxon>Chlorophyceae</taxon>
        <taxon>CS clade</taxon>
        <taxon>Chlamydomonadales</taxon>
        <taxon>Chlamydomonadaceae</taxon>
        <taxon>Chlamydomonas</taxon>
    </lineage>
</organism>
<feature type="transmembrane region" description="Helical" evidence="1">
    <location>
        <begin position="217"/>
        <end position="238"/>
    </location>
</feature>
<evidence type="ECO:0000256" key="1">
    <source>
        <dbReference type="SAM" id="Phobius"/>
    </source>
</evidence>
<dbReference type="AlphaFoldDB" id="A0A2K3CUV1"/>
<keyword evidence="1" id="KW-0472">Membrane</keyword>
<proteinExistence type="predicted"/>
<feature type="transmembrane region" description="Helical" evidence="1">
    <location>
        <begin position="179"/>
        <end position="202"/>
    </location>
</feature>
<accession>A0A2K3CUV1</accession>
<dbReference type="OrthoDB" id="10436932at2759"/>
<dbReference type="EMBL" id="CM008977">
    <property type="protein sequence ID" value="PNW72056.1"/>
    <property type="molecule type" value="Genomic_DNA"/>
</dbReference>
<feature type="transmembrane region" description="Helical" evidence="1">
    <location>
        <begin position="57"/>
        <end position="77"/>
    </location>
</feature>
<reference evidence="2 3" key="1">
    <citation type="journal article" date="2007" name="Science">
        <title>The Chlamydomonas genome reveals the evolution of key animal and plant functions.</title>
        <authorList>
            <person name="Merchant S.S."/>
            <person name="Prochnik S.E."/>
            <person name="Vallon O."/>
            <person name="Harris E.H."/>
            <person name="Karpowicz S.J."/>
            <person name="Witman G.B."/>
            <person name="Terry A."/>
            <person name="Salamov A."/>
            <person name="Fritz-Laylin L.K."/>
            <person name="Marechal-Drouard L."/>
            <person name="Marshall W.F."/>
            <person name="Qu L.H."/>
            <person name="Nelson D.R."/>
            <person name="Sanderfoot A.A."/>
            <person name="Spalding M.H."/>
            <person name="Kapitonov V.V."/>
            <person name="Ren Q."/>
            <person name="Ferris P."/>
            <person name="Lindquist E."/>
            <person name="Shapiro H."/>
            <person name="Lucas S.M."/>
            <person name="Grimwood J."/>
            <person name="Schmutz J."/>
            <person name="Cardol P."/>
            <person name="Cerutti H."/>
            <person name="Chanfreau G."/>
            <person name="Chen C.L."/>
            <person name="Cognat V."/>
            <person name="Croft M.T."/>
            <person name="Dent R."/>
            <person name="Dutcher S."/>
            <person name="Fernandez E."/>
            <person name="Fukuzawa H."/>
            <person name="Gonzalez-Ballester D."/>
            <person name="Gonzalez-Halphen D."/>
            <person name="Hallmann A."/>
            <person name="Hanikenne M."/>
            <person name="Hippler M."/>
            <person name="Inwood W."/>
            <person name="Jabbari K."/>
            <person name="Kalanon M."/>
            <person name="Kuras R."/>
            <person name="Lefebvre P.A."/>
            <person name="Lemaire S.D."/>
            <person name="Lobanov A.V."/>
            <person name="Lohr M."/>
            <person name="Manuell A."/>
            <person name="Meier I."/>
            <person name="Mets L."/>
            <person name="Mittag M."/>
            <person name="Mittelmeier T."/>
            <person name="Moroney J.V."/>
            <person name="Moseley J."/>
            <person name="Napoli C."/>
            <person name="Nedelcu A.M."/>
            <person name="Niyogi K."/>
            <person name="Novoselov S.V."/>
            <person name="Paulsen I.T."/>
            <person name="Pazour G."/>
            <person name="Purton S."/>
            <person name="Ral J.P."/>
            <person name="Riano-Pachon D.M."/>
            <person name="Riekhof W."/>
            <person name="Rymarquis L."/>
            <person name="Schroda M."/>
            <person name="Stern D."/>
            <person name="Umen J."/>
            <person name="Willows R."/>
            <person name="Wilson N."/>
            <person name="Zimmer S.L."/>
            <person name="Allmer J."/>
            <person name="Balk J."/>
            <person name="Bisova K."/>
            <person name="Chen C.J."/>
            <person name="Elias M."/>
            <person name="Gendler K."/>
            <person name="Hauser C."/>
            <person name="Lamb M.R."/>
            <person name="Ledford H."/>
            <person name="Long J.C."/>
            <person name="Minagawa J."/>
            <person name="Page M.D."/>
            <person name="Pan J."/>
            <person name="Pootakham W."/>
            <person name="Roje S."/>
            <person name="Rose A."/>
            <person name="Stahlberg E."/>
            <person name="Terauchi A.M."/>
            <person name="Yang P."/>
            <person name="Ball S."/>
            <person name="Bowler C."/>
            <person name="Dieckmann C.L."/>
            <person name="Gladyshev V.N."/>
            <person name="Green P."/>
            <person name="Jorgensen R."/>
            <person name="Mayfield S."/>
            <person name="Mueller-Roeber B."/>
            <person name="Rajamani S."/>
            <person name="Sayre R.T."/>
            <person name="Brokstein P."/>
            <person name="Dubchak I."/>
            <person name="Goodstein D."/>
            <person name="Hornick L."/>
            <person name="Huang Y.W."/>
            <person name="Jhaveri J."/>
            <person name="Luo Y."/>
            <person name="Martinez D."/>
            <person name="Ngau W.C."/>
            <person name="Otillar B."/>
            <person name="Poliakov A."/>
            <person name="Porter A."/>
            <person name="Szajkowski L."/>
            <person name="Werner G."/>
            <person name="Zhou K."/>
            <person name="Grigoriev I.V."/>
            <person name="Rokhsar D.S."/>
            <person name="Grossman A.R."/>
        </authorList>
    </citation>
    <scope>NUCLEOTIDE SEQUENCE [LARGE SCALE GENOMIC DNA]</scope>
    <source>
        <strain evidence="3">CC-503</strain>
    </source>
</reference>
<dbReference type="KEGG" id="cre:CHLRE_16g684200v5"/>
<protein>
    <submittedName>
        <fullName evidence="2">Uncharacterized protein</fullName>
    </submittedName>
</protein>
<feature type="transmembrane region" description="Helical" evidence="1">
    <location>
        <begin position="250"/>
        <end position="274"/>
    </location>
</feature>
<feature type="transmembrane region" description="Helical" evidence="1">
    <location>
        <begin position="145"/>
        <end position="167"/>
    </location>
</feature>
<evidence type="ECO:0000313" key="2">
    <source>
        <dbReference type="EMBL" id="PNW72056.1"/>
    </source>
</evidence>
<evidence type="ECO:0000313" key="3">
    <source>
        <dbReference type="Proteomes" id="UP000006906"/>
    </source>
</evidence>
<dbReference type="Proteomes" id="UP000006906">
    <property type="component" value="Chromosome 16"/>
</dbReference>
<sequence>MQQHTPNAAKSRPQGAPAAALASPYTAAPTAAPTSSLFPPFIAASTSTSAAEAAAAAALWVGVAGMVGALVATWPLIESAKAAGGINPLLRADWRRSGLFLGWAVSVLLAAATVTSAACALRYYSRPSGRRGSSSSHGSSIGAVAAARQWATLWAVKVAALVLLTALTTAPGLGRRTPLFFGVGGCALAGMFVVTALLWAAAPGRRTPADCCLLEGYAFFLCAAWFTCGVHTAPAFALDPGWQRDGTRDAAALAHVVMLFWLTGWACTAAGHWLRRGELLQAEAAVEAAAAAAGPGSPSRTVKEE</sequence>
<keyword evidence="1" id="KW-1133">Transmembrane helix</keyword>